<accession>A0A8J2FN79</accession>
<sequence>MVCSQNFPRMLFWVFGYPIFPLCKLICFVAPAIGSEVDLRGTRVTWHQLRERTSKTCREPDGLWSLWKERFFFLFP</sequence>
<feature type="transmembrane region" description="Helical" evidence="1">
    <location>
        <begin position="12"/>
        <end position="33"/>
    </location>
</feature>
<organism evidence="2 3">
    <name type="scientific">Candidatus Methylacidithermus pantelleriae</name>
    <dbReference type="NCBI Taxonomy" id="2744239"/>
    <lineage>
        <taxon>Bacteria</taxon>
        <taxon>Pseudomonadati</taxon>
        <taxon>Verrucomicrobiota</taxon>
        <taxon>Methylacidiphilae</taxon>
        <taxon>Methylacidiphilales</taxon>
        <taxon>Methylacidiphilaceae</taxon>
        <taxon>Candidatus Methylacidithermus</taxon>
    </lineage>
</organism>
<comment type="caution">
    <text evidence="2">The sequence shown here is derived from an EMBL/GenBank/DDBJ whole genome shotgun (WGS) entry which is preliminary data.</text>
</comment>
<protein>
    <submittedName>
        <fullName evidence="2">Uncharacterized protein</fullName>
    </submittedName>
</protein>
<name>A0A8J2FN79_9BACT</name>
<dbReference type="EMBL" id="CAJNOB010000001">
    <property type="protein sequence ID" value="CAF0689773.1"/>
    <property type="molecule type" value="Genomic_DNA"/>
</dbReference>
<reference evidence="2" key="1">
    <citation type="submission" date="2021-02" db="EMBL/GenBank/DDBJ databases">
        <authorList>
            <person name="Cremers G."/>
            <person name="Picone N."/>
        </authorList>
    </citation>
    <scope>NUCLEOTIDE SEQUENCE</scope>
    <source>
        <strain evidence="2">PQ17</strain>
    </source>
</reference>
<evidence type="ECO:0000313" key="3">
    <source>
        <dbReference type="Proteomes" id="UP000663859"/>
    </source>
</evidence>
<proteinExistence type="predicted"/>
<keyword evidence="1" id="KW-1133">Transmembrane helix</keyword>
<gene>
    <name evidence="2" type="ORF">MPNT_10360</name>
</gene>
<evidence type="ECO:0000256" key="1">
    <source>
        <dbReference type="SAM" id="Phobius"/>
    </source>
</evidence>
<evidence type="ECO:0000313" key="2">
    <source>
        <dbReference type="EMBL" id="CAF0689773.1"/>
    </source>
</evidence>
<dbReference type="Proteomes" id="UP000663859">
    <property type="component" value="Unassembled WGS sequence"/>
</dbReference>
<dbReference type="AlphaFoldDB" id="A0A8J2FN79"/>
<keyword evidence="1" id="KW-0472">Membrane</keyword>
<keyword evidence="1" id="KW-0812">Transmembrane</keyword>
<keyword evidence="3" id="KW-1185">Reference proteome</keyword>